<organism evidence="1 2">
    <name type="scientific">Crystallibacter crystallopoietes</name>
    <dbReference type="NCBI Taxonomy" id="37928"/>
    <lineage>
        <taxon>Bacteria</taxon>
        <taxon>Bacillati</taxon>
        <taxon>Actinomycetota</taxon>
        <taxon>Actinomycetes</taxon>
        <taxon>Micrococcales</taxon>
        <taxon>Micrococcaceae</taxon>
        <taxon>Crystallibacter</taxon>
    </lineage>
</organism>
<accession>A0A1H1BR14</accession>
<dbReference type="Proteomes" id="UP000181917">
    <property type="component" value="Unassembled WGS sequence"/>
</dbReference>
<sequence length="67" mass="7750">MLTLVSENYSADLKKLSDGDSSLRFFGLVRHRKTIRTTPEVNLATPDWKQCRYGWNPHKPSTTKIGW</sequence>
<reference evidence="1 2" key="1">
    <citation type="submission" date="2016-10" db="EMBL/GenBank/DDBJ databases">
        <authorList>
            <person name="de Groot N.N."/>
        </authorList>
    </citation>
    <scope>NUCLEOTIDE SEQUENCE [LARGE SCALE GENOMIC DNA]</scope>
    <source>
        <strain evidence="1 2">DSM 20117</strain>
    </source>
</reference>
<keyword evidence="2" id="KW-1185">Reference proteome</keyword>
<evidence type="ECO:0000313" key="2">
    <source>
        <dbReference type="Proteomes" id="UP000181917"/>
    </source>
</evidence>
<protein>
    <submittedName>
        <fullName evidence="1">Uncharacterized protein</fullName>
    </submittedName>
</protein>
<dbReference type="EMBL" id="FNKH01000002">
    <property type="protein sequence ID" value="SDQ54414.1"/>
    <property type="molecule type" value="Genomic_DNA"/>
</dbReference>
<dbReference type="AlphaFoldDB" id="A0A1H1BR14"/>
<name>A0A1H1BR14_9MICC</name>
<gene>
    <name evidence="1" type="ORF">SAMN04489742_1528</name>
</gene>
<proteinExistence type="predicted"/>
<evidence type="ECO:0000313" key="1">
    <source>
        <dbReference type="EMBL" id="SDQ54414.1"/>
    </source>
</evidence>